<sequence>MEIDNWQTMILIFEVVCRIFKKQGGKYGAVYSEIIWFNL</sequence>
<proteinExistence type="predicted"/>
<name>A0A173VRD5_9FIRM</name>
<organism evidence="1 2">
    <name type="scientific">Agathobacter rectalis</name>
    <dbReference type="NCBI Taxonomy" id="39491"/>
    <lineage>
        <taxon>Bacteria</taxon>
        <taxon>Bacillati</taxon>
        <taxon>Bacillota</taxon>
        <taxon>Clostridia</taxon>
        <taxon>Lachnospirales</taxon>
        <taxon>Lachnospiraceae</taxon>
        <taxon>Agathobacter</taxon>
    </lineage>
</organism>
<protein>
    <submittedName>
        <fullName evidence="1">Uncharacterized protein</fullName>
    </submittedName>
</protein>
<evidence type="ECO:0000313" key="2">
    <source>
        <dbReference type="Proteomes" id="UP000095673"/>
    </source>
</evidence>
<evidence type="ECO:0000313" key="1">
    <source>
        <dbReference type="EMBL" id="CUN29584.1"/>
    </source>
</evidence>
<dbReference type="Proteomes" id="UP000095673">
    <property type="component" value="Unassembled WGS sequence"/>
</dbReference>
<dbReference type="EMBL" id="CYXM01000028">
    <property type="protein sequence ID" value="CUN29584.1"/>
    <property type="molecule type" value="Genomic_DNA"/>
</dbReference>
<reference evidence="1 2" key="1">
    <citation type="submission" date="2015-09" db="EMBL/GenBank/DDBJ databases">
        <authorList>
            <consortium name="Pathogen Informatics"/>
        </authorList>
    </citation>
    <scope>NUCLEOTIDE SEQUENCE [LARGE SCALE GENOMIC DNA]</scope>
    <source>
        <strain evidence="1 2">2789STDY5834968</strain>
    </source>
</reference>
<dbReference type="AlphaFoldDB" id="A0A173VRD5"/>
<gene>
    <name evidence="1" type="ORF">ERS852580_03426</name>
</gene>
<accession>A0A173VRD5</accession>